<sequence length="464" mass="52474">MVLLFLIVLSLLSIIIFLQWGIYSRHDLLHCIRQLMSDCLQEYQYFTIPRYHSNSQENLLFCKVADYIASLSNLEESDTASIFSGGCSTNEFYLQPGPGETVHDSFLGAQVTWTKPSDGHDRFVLRIKSEDRVRILRPYILHVKSEASKDKSNYREPCLFTHTSNNGETRWISVPFTHPATFDTLVIDPVLKKRVYSDLESFTKNRSNYHRLGRVWNRSYLIYGWPGTGKSSLAVAMAKALRFDIRIIDMARCSIDILERLLLHTRPRSLILLENLDLYLNKNSAPGNTSINSIMNRVKSYCGDERVMVFTMTGGEDLVNHTVVPLFRFDVNIYLPMCDFNAFKVLAERYLAVKEHDLFQVIEEEFESGMQISHASVGEIMLANRQSTTRTVELILEAMKPPMANNASSSSNGSVSIGKGGDGNGADKQAIITNGRASKDKIVNLTTKICRLSNVGGLKKMLKE</sequence>
<dbReference type="Pfam" id="PF14363">
    <property type="entry name" value="AAA_assoc"/>
    <property type="match status" value="1"/>
</dbReference>
<dbReference type="InterPro" id="IPR050747">
    <property type="entry name" value="Mitochondrial_chaperone_BCS1"/>
</dbReference>
<feature type="domain" description="AAA+ ATPase At3g28540-like C-terminal" evidence="5">
    <location>
        <begin position="338"/>
        <end position="391"/>
    </location>
</feature>
<gene>
    <name evidence="6" type="ORF">LUZ62_058747</name>
</gene>
<dbReference type="GO" id="GO:0005524">
    <property type="term" value="F:ATP binding"/>
    <property type="evidence" value="ECO:0007669"/>
    <property type="project" value="InterPro"/>
</dbReference>
<dbReference type="Proteomes" id="UP001140206">
    <property type="component" value="Chromosome 3"/>
</dbReference>
<dbReference type="Gene3D" id="3.40.50.300">
    <property type="entry name" value="P-loop containing nucleotide triphosphate hydrolases"/>
    <property type="match status" value="1"/>
</dbReference>
<evidence type="ECO:0000313" key="6">
    <source>
        <dbReference type="EMBL" id="KAJ4774490.1"/>
    </source>
</evidence>
<evidence type="ECO:0000256" key="1">
    <source>
        <dbReference type="ARBA" id="ARBA00001946"/>
    </source>
</evidence>
<feature type="domain" description="ATPase AAA-type core" evidence="3">
    <location>
        <begin position="221"/>
        <end position="336"/>
    </location>
</feature>
<evidence type="ECO:0000256" key="2">
    <source>
        <dbReference type="ARBA" id="ARBA00022842"/>
    </source>
</evidence>
<dbReference type="PANTHER" id="PTHR23070">
    <property type="entry name" value="BCS1 AAA-TYPE ATPASE"/>
    <property type="match status" value="1"/>
</dbReference>
<evidence type="ECO:0000259" key="5">
    <source>
        <dbReference type="Pfam" id="PF25568"/>
    </source>
</evidence>
<accession>A0AAV8E2T8</accession>
<dbReference type="GO" id="GO:0016887">
    <property type="term" value="F:ATP hydrolysis activity"/>
    <property type="evidence" value="ECO:0007669"/>
    <property type="project" value="InterPro"/>
</dbReference>
<dbReference type="InterPro" id="IPR003959">
    <property type="entry name" value="ATPase_AAA_core"/>
</dbReference>
<reference evidence="6" key="1">
    <citation type="submission" date="2022-08" db="EMBL/GenBank/DDBJ databases">
        <authorList>
            <person name="Marques A."/>
        </authorList>
    </citation>
    <scope>NUCLEOTIDE SEQUENCE</scope>
    <source>
        <strain evidence="6">RhyPub2mFocal</strain>
        <tissue evidence="6">Leaves</tissue>
    </source>
</reference>
<comment type="cofactor">
    <cofactor evidence="1">
        <name>Mg(2+)</name>
        <dbReference type="ChEBI" id="CHEBI:18420"/>
    </cofactor>
</comment>
<feature type="domain" description="AAA-type ATPase N-terminal" evidence="4">
    <location>
        <begin position="28"/>
        <end position="114"/>
    </location>
</feature>
<comment type="caution">
    <text evidence="6">The sequence shown here is derived from an EMBL/GenBank/DDBJ whole genome shotgun (WGS) entry which is preliminary data.</text>
</comment>
<evidence type="ECO:0000313" key="7">
    <source>
        <dbReference type="Proteomes" id="UP001140206"/>
    </source>
</evidence>
<keyword evidence="6" id="KW-0378">Hydrolase</keyword>
<evidence type="ECO:0000259" key="3">
    <source>
        <dbReference type="Pfam" id="PF00004"/>
    </source>
</evidence>
<dbReference type="EMBL" id="JAMFTS010000003">
    <property type="protein sequence ID" value="KAJ4774490.1"/>
    <property type="molecule type" value="Genomic_DNA"/>
</dbReference>
<dbReference type="SUPFAM" id="SSF52540">
    <property type="entry name" value="P-loop containing nucleoside triphosphate hydrolases"/>
    <property type="match status" value="1"/>
</dbReference>
<keyword evidence="7" id="KW-1185">Reference proteome</keyword>
<name>A0AAV8E2T8_9POAL</name>
<organism evidence="6 7">
    <name type="scientific">Rhynchospora pubera</name>
    <dbReference type="NCBI Taxonomy" id="906938"/>
    <lineage>
        <taxon>Eukaryota</taxon>
        <taxon>Viridiplantae</taxon>
        <taxon>Streptophyta</taxon>
        <taxon>Embryophyta</taxon>
        <taxon>Tracheophyta</taxon>
        <taxon>Spermatophyta</taxon>
        <taxon>Magnoliopsida</taxon>
        <taxon>Liliopsida</taxon>
        <taxon>Poales</taxon>
        <taxon>Cyperaceae</taxon>
        <taxon>Cyperoideae</taxon>
        <taxon>Rhynchosporeae</taxon>
        <taxon>Rhynchospora</taxon>
    </lineage>
</organism>
<protein>
    <submittedName>
        <fullName evidence="6">P-loop containing nucleoside triphosphate hydrolases superfamily protein</fullName>
    </submittedName>
</protein>
<keyword evidence="2" id="KW-0460">Magnesium</keyword>
<dbReference type="InterPro" id="IPR025753">
    <property type="entry name" value="AAA_N_dom"/>
</dbReference>
<evidence type="ECO:0000259" key="4">
    <source>
        <dbReference type="Pfam" id="PF14363"/>
    </source>
</evidence>
<dbReference type="AlphaFoldDB" id="A0AAV8E2T8"/>
<dbReference type="InterPro" id="IPR058017">
    <property type="entry name" value="At3g28540-like_C"/>
</dbReference>
<dbReference type="InterPro" id="IPR027417">
    <property type="entry name" value="P-loop_NTPase"/>
</dbReference>
<proteinExistence type="predicted"/>
<dbReference type="Pfam" id="PF00004">
    <property type="entry name" value="AAA"/>
    <property type="match status" value="1"/>
</dbReference>
<dbReference type="Pfam" id="PF25568">
    <property type="entry name" value="AAA_lid_At3g28540"/>
    <property type="match status" value="1"/>
</dbReference>